<name>A0ABT4IGA3_9EURY</name>
<dbReference type="RefSeq" id="WP_268924969.1">
    <property type="nucleotide sequence ID" value="NZ_JAPTGB010000011.1"/>
</dbReference>
<dbReference type="SMART" id="SM00028">
    <property type="entry name" value="TPR"/>
    <property type="match status" value="5"/>
</dbReference>
<dbReference type="InterPro" id="IPR019734">
    <property type="entry name" value="TPR_rpt"/>
</dbReference>
<dbReference type="InterPro" id="IPR011990">
    <property type="entry name" value="TPR-like_helical_dom_sf"/>
</dbReference>
<gene>
    <name evidence="4" type="ORF">O0S10_05910</name>
</gene>
<evidence type="ECO:0000256" key="3">
    <source>
        <dbReference type="PROSITE-ProRule" id="PRU00339"/>
    </source>
</evidence>
<dbReference type="PROSITE" id="PS50005">
    <property type="entry name" value="TPR"/>
    <property type="match status" value="1"/>
</dbReference>
<dbReference type="PANTHER" id="PTHR44943">
    <property type="entry name" value="CELLULOSE SYNTHASE OPERON PROTEIN C"/>
    <property type="match status" value="1"/>
</dbReference>
<proteinExistence type="predicted"/>
<keyword evidence="2 3" id="KW-0802">TPR repeat</keyword>
<evidence type="ECO:0000256" key="1">
    <source>
        <dbReference type="ARBA" id="ARBA00022737"/>
    </source>
</evidence>
<dbReference type="EMBL" id="JAPTGB010000011">
    <property type="protein sequence ID" value="MCZ0860766.1"/>
    <property type="molecule type" value="Genomic_DNA"/>
</dbReference>
<dbReference type="Gene3D" id="1.25.40.10">
    <property type="entry name" value="Tetratricopeptide repeat domain"/>
    <property type="match status" value="2"/>
</dbReference>
<accession>A0ABT4IGA3</accession>
<dbReference type="SUPFAM" id="SSF48452">
    <property type="entry name" value="TPR-like"/>
    <property type="match status" value="2"/>
</dbReference>
<keyword evidence="5" id="KW-1185">Reference proteome</keyword>
<keyword evidence="1" id="KW-0677">Repeat</keyword>
<sequence>MPETADLTMQAEELALTGKLDEALRMYDAAVAADHTNPLAWIGKASILKAQGKYTESAECFDAALAGIPEWEHAAAGEEERMAAFVSMLSVLKAEALLYAEKPNEALAAVDAADAVRGADAASLVIRGQALVQKKEYEAAGDCFYRAEEWCNTHEDTMLTQVWHCKIQLAKEIDGVLAPPYAAEMYAGGVGFRPPQGTPDAILERGNNLRSAGLLYDALRYYDAAVTAGHQNKALILFLKGVVFEQLKRSTDALEAYSDALKADPAPDDAFRIRMRWAALRAERK</sequence>
<dbReference type="Pfam" id="PF13432">
    <property type="entry name" value="TPR_16"/>
    <property type="match status" value="3"/>
</dbReference>
<protein>
    <submittedName>
        <fullName evidence="4">Tetratricopeptide repeat protein</fullName>
    </submittedName>
</protein>
<organism evidence="4 5">
    <name type="scientific">Methanocorpusculum petauri</name>
    <dbReference type="NCBI Taxonomy" id="3002863"/>
    <lineage>
        <taxon>Archaea</taxon>
        <taxon>Methanobacteriati</taxon>
        <taxon>Methanobacteriota</taxon>
        <taxon>Stenosarchaea group</taxon>
        <taxon>Methanomicrobia</taxon>
        <taxon>Methanomicrobiales</taxon>
        <taxon>Methanocorpusculaceae</taxon>
        <taxon>Methanocorpusculum</taxon>
    </lineage>
</organism>
<reference evidence="4" key="1">
    <citation type="submission" date="2022-12" db="EMBL/GenBank/DDBJ databases">
        <title>Isolation and characterisation of novel Methanocorpusculum spp. from native Australian herbivores indicates the genus is ancestrally host-associated.</title>
        <authorList>
            <person name="Volmer J.G."/>
            <person name="Soo R.M."/>
            <person name="Evans P.N."/>
            <person name="Hoedt E.C."/>
            <person name="Astorga Alsina A.L."/>
            <person name="Woodcroft B.J."/>
            <person name="Tyson G.W."/>
            <person name="Hugenholtz P."/>
            <person name="Morrison M."/>
        </authorList>
    </citation>
    <scope>NUCLEOTIDE SEQUENCE</scope>
    <source>
        <strain evidence="4">MG</strain>
    </source>
</reference>
<feature type="repeat" description="TPR" evidence="3">
    <location>
        <begin position="234"/>
        <end position="267"/>
    </location>
</feature>
<evidence type="ECO:0000313" key="5">
    <source>
        <dbReference type="Proteomes" id="UP001141422"/>
    </source>
</evidence>
<evidence type="ECO:0000256" key="2">
    <source>
        <dbReference type="ARBA" id="ARBA00022803"/>
    </source>
</evidence>
<dbReference type="PANTHER" id="PTHR44943:SF8">
    <property type="entry name" value="TPR REPEAT-CONTAINING PROTEIN MJ0263"/>
    <property type="match status" value="1"/>
</dbReference>
<dbReference type="InterPro" id="IPR051685">
    <property type="entry name" value="Ycf3/AcsC/BcsC/TPR_MFPF"/>
</dbReference>
<comment type="caution">
    <text evidence="4">The sequence shown here is derived from an EMBL/GenBank/DDBJ whole genome shotgun (WGS) entry which is preliminary data.</text>
</comment>
<evidence type="ECO:0000313" key="4">
    <source>
        <dbReference type="EMBL" id="MCZ0860766.1"/>
    </source>
</evidence>
<dbReference type="Proteomes" id="UP001141422">
    <property type="component" value="Unassembled WGS sequence"/>
</dbReference>